<dbReference type="EMBL" id="BMZS01000018">
    <property type="protein sequence ID" value="GHD64090.1"/>
    <property type="molecule type" value="Genomic_DNA"/>
</dbReference>
<feature type="region of interest" description="Disordered" evidence="1">
    <location>
        <begin position="46"/>
        <end position="69"/>
    </location>
</feature>
<sequence length="69" mass="7309">MSRNRPTAAAAGGSRMRAAFGVSLRDDVNLRSRTALVPDVIPDGRAALGATGPGPTQRRALGYTMENRR</sequence>
<evidence type="ECO:0000256" key="1">
    <source>
        <dbReference type="SAM" id="MobiDB-lite"/>
    </source>
</evidence>
<evidence type="ECO:0000313" key="2">
    <source>
        <dbReference type="EMBL" id="GHD64090.1"/>
    </source>
</evidence>
<name>A0A919CSW4_9PROT</name>
<gene>
    <name evidence="2" type="ORF">GCM10017083_55390</name>
</gene>
<reference evidence="2" key="2">
    <citation type="submission" date="2020-09" db="EMBL/GenBank/DDBJ databases">
        <authorList>
            <person name="Sun Q."/>
            <person name="Kim S."/>
        </authorList>
    </citation>
    <scope>NUCLEOTIDE SEQUENCE</scope>
    <source>
        <strain evidence="2">KCTC 42651</strain>
    </source>
</reference>
<dbReference type="AlphaFoldDB" id="A0A919CSW4"/>
<protein>
    <submittedName>
        <fullName evidence="2">Uncharacterized protein</fullName>
    </submittedName>
</protein>
<proteinExistence type="predicted"/>
<accession>A0A919CSW4</accession>
<dbReference type="Proteomes" id="UP000630353">
    <property type="component" value="Unassembled WGS sequence"/>
</dbReference>
<organism evidence="2 3">
    <name type="scientific">Thalassobaculum fulvum</name>
    <dbReference type="NCBI Taxonomy" id="1633335"/>
    <lineage>
        <taxon>Bacteria</taxon>
        <taxon>Pseudomonadati</taxon>
        <taxon>Pseudomonadota</taxon>
        <taxon>Alphaproteobacteria</taxon>
        <taxon>Rhodospirillales</taxon>
        <taxon>Thalassobaculaceae</taxon>
        <taxon>Thalassobaculum</taxon>
    </lineage>
</organism>
<comment type="caution">
    <text evidence="2">The sequence shown here is derived from an EMBL/GenBank/DDBJ whole genome shotgun (WGS) entry which is preliminary data.</text>
</comment>
<evidence type="ECO:0000313" key="3">
    <source>
        <dbReference type="Proteomes" id="UP000630353"/>
    </source>
</evidence>
<reference evidence="2" key="1">
    <citation type="journal article" date="2014" name="Int. J. Syst. Evol. Microbiol.">
        <title>Complete genome sequence of Corynebacterium casei LMG S-19264T (=DSM 44701T), isolated from a smear-ripened cheese.</title>
        <authorList>
            <consortium name="US DOE Joint Genome Institute (JGI-PGF)"/>
            <person name="Walter F."/>
            <person name="Albersmeier A."/>
            <person name="Kalinowski J."/>
            <person name="Ruckert C."/>
        </authorList>
    </citation>
    <scope>NUCLEOTIDE SEQUENCE</scope>
    <source>
        <strain evidence="2">KCTC 42651</strain>
    </source>
</reference>
<keyword evidence="3" id="KW-1185">Reference proteome</keyword>